<protein>
    <submittedName>
        <fullName evidence="1">Thiamine biosynthesis protein ThiS</fullName>
    </submittedName>
</protein>
<dbReference type="Proteomes" id="UP000035704">
    <property type="component" value="Chromosome"/>
</dbReference>
<dbReference type="PATRIC" id="fig|84022.5.peg.3878"/>
<dbReference type="AlphaFoldDB" id="A0A0D8IDY3"/>
<dbReference type="InterPro" id="IPR003749">
    <property type="entry name" value="ThiS/MoaD-like"/>
</dbReference>
<dbReference type="InterPro" id="IPR016155">
    <property type="entry name" value="Mopterin_synth/thiamin_S_b"/>
</dbReference>
<evidence type="ECO:0000313" key="1">
    <source>
        <dbReference type="EMBL" id="AKL96439.1"/>
    </source>
</evidence>
<dbReference type="EMBL" id="CP009687">
    <property type="protein sequence ID" value="AKL96439.1"/>
    <property type="molecule type" value="Genomic_DNA"/>
</dbReference>
<proteinExistence type="predicted"/>
<name>A0A0D8IDY3_9CLOT</name>
<dbReference type="SUPFAM" id="SSF54285">
    <property type="entry name" value="MoaD/ThiS"/>
    <property type="match status" value="1"/>
</dbReference>
<dbReference type="NCBIfam" id="TIGR01683">
    <property type="entry name" value="thiS"/>
    <property type="match status" value="1"/>
</dbReference>
<reference evidence="1 2" key="1">
    <citation type="submission" date="2014-10" db="EMBL/GenBank/DDBJ databases">
        <title>Genome sequence of Clostridium aceticum DSM 1496.</title>
        <authorList>
            <person name="Poehlein A."/>
            <person name="Schiel-Bengelsdorf B."/>
            <person name="Gottschalk G."/>
            <person name="Duerre P."/>
            <person name="Daniel R."/>
        </authorList>
    </citation>
    <scope>NUCLEOTIDE SEQUENCE [LARGE SCALE GENOMIC DNA]</scope>
    <source>
        <strain evidence="1 2">DSM 1496</strain>
    </source>
</reference>
<dbReference type="STRING" id="84022.CACET_c29950"/>
<dbReference type="KEGG" id="cace:CACET_c29950"/>
<accession>A0A0D8IDY3</accession>
<dbReference type="Gene3D" id="3.10.20.30">
    <property type="match status" value="1"/>
</dbReference>
<organism evidence="1 2">
    <name type="scientific">Clostridium aceticum</name>
    <dbReference type="NCBI Taxonomy" id="84022"/>
    <lineage>
        <taxon>Bacteria</taxon>
        <taxon>Bacillati</taxon>
        <taxon>Bacillota</taxon>
        <taxon>Clostridia</taxon>
        <taxon>Eubacteriales</taxon>
        <taxon>Clostridiaceae</taxon>
        <taxon>Clostridium</taxon>
    </lineage>
</organism>
<dbReference type="Pfam" id="PF02597">
    <property type="entry name" value="ThiS"/>
    <property type="match status" value="1"/>
</dbReference>
<dbReference type="RefSeq" id="WP_044824523.1">
    <property type="nucleotide sequence ID" value="NZ_CP009687.1"/>
</dbReference>
<dbReference type="OrthoDB" id="9798559at2"/>
<dbReference type="InterPro" id="IPR010035">
    <property type="entry name" value="Thi_S"/>
</dbReference>
<evidence type="ECO:0000313" key="2">
    <source>
        <dbReference type="Proteomes" id="UP000035704"/>
    </source>
</evidence>
<keyword evidence="2" id="KW-1185">Reference proteome</keyword>
<sequence>MIKVNDKEIEFREGMTVVDILNLAGESVDQMVIVVVDGQVIPHIDLKMITAKDHMKISLLRVISGG</sequence>
<gene>
    <name evidence="1" type="primary">thiS2</name>
    <name evidence="1" type="ORF">CACET_c29950</name>
</gene>
<dbReference type="InterPro" id="IPR012675">
    <property type="entry name" value="Beta-grasp_dom_sf"/>
</dbReference>